<accession>A0A382R4Q2</accession>
<gene>
    <name evidence="1" type="ORF">METZ01_LOCUS344425</name>
</gene>
<organism evidence="1">
    <name type="scientific">marine metagenome</name>
    <dbReference type="NCBI Taxonomy" id="408172"/>
    <lineage>
        <taxon>unclassified sequences</taxon>
        <taxon>metagenomes</taxon>
        <taxon>ecological metagenomes</taxon>
    </lineage>
</organism>
<dbReference type="AlphaFoldDB" id="A0A382R4Q2"/>
<dbReference type="EMBL" id="UINC01118446">
    <property type="protein sequence ID" value="SVC91571.1"/>
    <property type="molecule type" value="Genomic_DNA"/>
</dbReference>
<feature type="non-terminal residue" evidence="1">
    <location>
        <position position="31"/>
    </location>
</feature>
<proteinExistence type="predicted"/>
<reference evidence="1" key="1">
    <citation type="submission" date="2018-05" db="EMBL/GenBank/DDBJ databases">
        <authorList>
            <person name="Lanie J.A."/>
            <person name="Ng W.-L."/>
            <person name="Kazmierczak K.M."/>
            <person name="Andrzejewski T.M."/>
            <person name="Davidsen T.M."/>
            <person name="Wayne K.J."/>
            <person name="Tettelin H."/>
            <person name="Glass J.I."/>
            <person name="Rusch D."/>
            <person name="Podicherti R."/>
            <person name="Tsui H.-C.T."/>
            <person name="Winkler M.E."/>
        </authorList>
    </citation>
    <scope>NUCLEOTIDE SEQUENCE</scope>
</reference>
<evidence type="ECO:0000313" key="1">
    <source>
        <dbReference type="EMBL" id="SVC91571.1"/>
    </source>
</evidence>
<protein>
    <submittedName>
        <fullName evidence="1">Uncharacterized protein</fullName>
    </submittedName>
</protein>
<name>A0A382R4Q2_9ZZZZ</name>
<sequence length="31" mass="3478">MINMNTDKDIISSAMEEFGLTMDDVKVLMKG</sequence>